<name>A0A6A6G752_9PEZI</name>
<protein>
    <recommendedName>
        <fullName evidence="6">Sulfhydryl oxidase</fullName>
        <ecNumber evidence="6">1.8.3.2</ecNumber>
    </recommendedName>
</protein>
<dbReference type="EC" id="1.8.3.2" evidence="6"/>
<keyword evidence="4 6" id="KW-0560">Oxidoreductase</keyword>
<sequence length="243" mass="26370">MALVRSKRAMAVLGLLAVFLVLLVITTFQSAPPVHNVPEMRATGSKTANDVKLQGADLQGNAIMPKLGNETAKAELGRAAWKLLHTTMARFPDKPTSEESAALKAYIHLFQRLYPCGECSQHFRKIIDKFPPQVATRSTAAAWACHVHNEVNKSLDKEIFDCSNIGDFYDCGCAEDEKDAKTKGSKSSKGAKDDKSDEGDAKPAKAKAEMSELQKEKLTGENGRMFDEDALPAVIDSGDTRGG</sequence>
<evidence type="ECO:0000256" key="7">
    <source>
        <dbReference type="SAM" id="MobiDB-lite"/>
    </source>
</evidence>
<evidence type="ECO:0000256" key="1">
    <source>
        <dbReference type="ARBA" id="ARBA00001974"/>
    </source>
</evidence>
<reference evidence="11" key="1">
    <citation type="journal article" date="2020" name="Stud. Mycol.">
        <title>101 Dothideomycetes genomes: A test case for predicting lifestyles and emergence of pathogens.</title>
        <authorList>
            <person name="Haridas S."/>
            <person name="Albert R."/>
            <person name="Binder M."/>
            <person name="Bloem J."/>
            <person name="LaButti K."/>
            <person name="Salamov A."/>
            <person name="Andreopoulos B."/>
            <person name="Baker S."/>
            <person name="Barry K."/>
            <person name="Bills G."/>
            <person name="Bluhm B."/>
            <person name="Cannon C."/>
            <person name="Castanera R."/>
            <person name="Culley D."/>
            <person name="Daum C."/>
            <person name="Ezra D."/>
            <person name="Gonzalez J."/>
            <person name="Henrissat B."/>
            <person name="Kuo A."/>
            <person name="Liang C."/>
            <person name="Lipzen A."/>
            <person name="Lutzoni F."/>
            <person name="Magnuson J."/>
            <person name="Mondo S."/>
            <person name="Nolan M."/>
            <person name="Ohm R."/>
            <person name="Pangilinan J."/>
            <person name="Park H.-J."/>
            <person name="Ramirez L."/>
            <person name="Alfaro M."/>
            <person name="Sun H."/>
            <person name="Tritt A."/>
            <person name="Yoshinaga Y."/>
            <person name="Zwiers L.-H."/>
            <person name="Turgeon B."/>
            <person name="Goodwin S."/>
            <person name="Spatafora J."/>
            <person name="Crous P."/>
            <person name="Grigoriev I."/>
        </authorList>
    </citation>
    <scope>NUCLEOTIDE SEQUENCE [LARGE SCALE GENOMIC DNA]</scope>
    <source>
        <strain evidence="11">CECT 20119</strain>
    </source>
</reference>
<dbReference type="OrthoDB" id="59470at2759"/>
<keyword evidence="11" id="KW-1185">Reference proteome</keyword>
<dbReference type="PANTHER" id="PTHR12645:SF1">
    <property type="entry name" value="FAD-LINKED SULFHYDRYL OXIDASE ERV2"/>
    <property type="match status" value="1"/>
</dbReference>
<dbReference type="InterPro" id="IPR039799">
    <property type="entry name" value="ALR/ERV"/>
</dbReference>
<dbReference type="GO" id="GO:0005739">
    <property type="term" value="C:mitochondrion"/>
    <property type="evidence" value="ECO:0007669"/>
    <property type="project" value="TreeGrafter"/>
</dbReference>
<dbReference type="SUPFAM" id="SSF69000">
    <property type="entry name" value="FAD-dependent thiol oxidase"/>
    <property type="match status" value="1"/>
</dbReference>
<organism evidence="10 11">
    <name type="scientific">Elsinoe ampelina</name>
    <dbReference type="NCBI Taxonomy" id="302913"/>
    <lineage>
        <taxon>Eukaryota</taxon>
        <taxon>Fungi</taxon>
        <taxon>Dikarya</taxon>
        <taxon>Ascomycota</taxon>
        <taxon>Pezizomycotina</taxon>
        <taxon>Dothideomycetes</taxon>
        <taxon>Dothideomycetidae</taxon>
        <taxon>Myriangiales</taxon>
        <taxon>Elsinoaceae</taxon>
        <taxon>Elsinoe</taxon>
    </lineage>
</organism>
<gene>
    <name evidence="10" type="ORF">BDZ85DRAFT_221506</name>
</gene>
<feature type="domain" description="ERV/ALR sulfhydryl oxidase" evidence="9">
    <location>
        <begin position="69"/>
        <end position="169"/>
    </location>
</feature>
<feature type="region of interest" description="Disordered" evidence="7">
    <location>
        <begin position="178"/>
        <end position="243"/>
    </location>
</feature>
<dbReference type="InterPro" id="IPR036774">
    <property type="entry name" value="ERV/ALR_sulphydryl_oxid_sf"/>
</dbReference>
<accession>A0A6A6G752</accession>
<feature type="compositionally biased region" description="Basic and acidic residues" evidence="7">
    <location>
        <begin position="190"/>
        <end position="227"/>
    </location>
</feature>
<proteinExistence type="predicted"/>
<dbReference type="InterPro" id="IPR017905">
    <property type="entry name" value="ERV/ALR_sulphydryl_oxidase"/>
</dbReference>
<keyword evidence="5" id="KW-1015">Disulfide bond</keyword>
<dbReference type="PANTHER" id="PTHR12645">
    <property type="entry name" value="ALR/ERV"/>
    <property type="match status" value="1"/>
</dbReference>
<evidence type="ECO:0000256" key="2">
    <source>
        <dbReference type="ARBA" id="ARBA00022630"/>
    </source>
</evidence>
<dbReference type="AlphaFoldDB" id="A0A6A6G752"/>
<comment type="cofactor">
    <cofactor evidence="1 6">
        <name>FAD</name>
        <dbReference type="ChEBI" id="CHEBI:57692"/>
    </cofactor>
</comment>
<dbReference type="PROSITE" id="PS51324">
    <property type="entry name" value="ERV_ALR"/>
    <property type="match status" value="1"/>
</dbReference>
<evidence type="ECO:0000256" key="5">
    <source>
        <dbReference type="ARBA" id="ARBA00023157"/>
    </source>
</evidence>
<evidence type="ECO:0000313" key="10">
    <source>
        <dbReference type="EMBL" id="KAF2221522.1"/>
    </source>
</evidence>
<dbReference type="Pfam" id="PF04777">
    <property type="entry name" value="Evr1_Alr"/>
    <property type="match status" value="1"/>
</dbReference>
<dbReference type="Gene3D" id="1.20.120.310">
    <property type="entry name" value="ERV/ALR sulfhydryl oxidase domain"/>
    <property type="match status" value="1"/>
</dbReference>
<evidence type="ECO:0000256" key="8">
    <source>
        <dbReference type="SAM" id="SignalP"/>
    </source>
</evidence>
<feature type="chain" id="PRO_5025693289" description="Sulfhydryl oxidase" evidence="8">
    <location>
        <begin position="31"/>
        <end position="243"/>
    </location>
</feature>
<evidence type="ECO:0000259" key="9">
    <source>
        <dbReference type="PROSITE" id="PS51324"/>
    </source>
</evidence>
<evidence type="ECO:0000256" key="6">
    <source>
        <dbReference type="RuleBase" id="RU371123"/>
    </source>
</evidence>
<comment type="catalytic activity">
    <reaction evidence="6">
        <text>2 R'C(R)SH + O2 = R'C(R)S-S(R)CR' + H2O2</text>
        <dbReference type="Rhea" id="RHEA:17357"/>
        <dbReference type="ChEBI" id="CHEBI:15379"/>
        <dbReference type="ChEBI" id="CHEBI:16240"/>
        <dbReference type="ChEBI" id="CHEBI:16520"/>
        <dbReference type="ChEBI" id="CHEBI:17412"/>
        <dbReference type="EC" id="1.8.3.2"/>
    </reaction>
</comment>
<dbReference type="GO" id="GO:0016971">
    <property type="term" value="F:flavin-dependent sulfhydryl oxidase activity"/>
    <property type="evidence" value="ECO:0007669"/>
    <property type="project" value="InterPro"/>
</dbReference>
<feature type="signal peptide" evidence="8">
    <location>
        <begin position="1"/>
        <end position="30"/>
    </location>
</feature>
<dbReference type="GO" id="GO:0050660">
    <property type="term" value="F:flavin adenine dinucleotide binding"/>
    <property type="evidence" value="ECO:0007669"/>
    <property type="project" value="TreeGrafter"/>
</dbReference>
<keyword evidence="2 6" id="KW-0285">Flavoprotein</keyword>
<keyword evidence="3 6" id="KW-0274">FAD</keyword>
<keyword evidence="8" id="KW-0732">Signal</keyword>
<dbReference type="FunFam" id="1.20.120.310:FF:000002">
    <property type="entry name" value="Sulfhydryl oxidase"/>
    <property type="match status" value="1"/>
</dbReference>
<dbReference type="EMBL" id="ML992510">
    <property type="protein sequence ID" value="KAF2221522.1"/>
    <property type="molecule type" value="Genomic_DNA"/>
</dbReference>
<evidence type="ECO:0000256" key="3">
    <source>
        <dbReference type="ARBA" id="ARBA00022827"/>
    </source>
</evidence>
<dbReference type="Proteomes" id="UP000799538">
    <property type="component" value="Unassembled WGS sequence"/>
</dbReference>
<evidence type="ECO:0000256" key="4">
    <source>
        <dbReference type="ARBA" id="ARBA00023002"/>
    </source>
</evidence>
<evidence type="ECO:0000313" key="11">
    <source>
        <dbReference type="Proteomes" id="UP000799538"/>
    </source>
</evidence>